<reference evidence="1" key="1">
    <citation type="submission" date="2022-10" db="EMBL/GenBank/DDBJ databases">
        <authorList>
            <person name="Byrne P K."/>
        </authorList>
    </citation>
    <scope>NUCLEOTIDE SEQUENCE</scope>
    <source>
        <strain evidence="1">IFO1802</strain>
    </source>
</reference>
<proteinExistence type="predicted"/>
<dbReference type="EMBL" id="OX365908">
    <property type="protein sequence ID" value="CAI4048353.1"/>
    <property type="molecule type" value="Genomic_DNA"/>
</dbReference>
<dbReference type="OrthoDB" id="4069834at2759"/>
<sequence>MASSTTTSSSVQTNSALVSNNVVAASTVSVSASASASANGSKNSTSKNAAPGMVVNPVSWKYGFVMAAFAAGSFVLGAGI</sequence>
<evidence type="ECO:0000313" key="2">
    <source>
        <dbReference type="Proteomes" id="UP001162087"/>
    </source>
</evidence>
<protein>
    <submittedName>
        <fullName evidence="1">Uncharacterized protein</fullName>
    </submittedName>
</protein>
<organism evidence="1 2">
    <name type="scientific">Saccharomyces kudriavzevii (strain ATCC MYA-4449 / AS 2.2408 / CBS 8840 / NBRC 1802 / NCYC 2889)</name>
    <name type="common">Yeast</name>
    <dbReference type="NCBI Taxonomy" id="226230"/>
    <lineage>
        <taxon>Eukaryota</taxon>
        <taxon>Fungi</taxon>
        <taxon>Dikarya</taxon>
        <taxon>Ascomycota</taxon>
        <taxon>Saccharomycotina</taxon>
        <taxon>Saccharomycetes</taxon>
        <taxon>Saccharomycetales</taxon>
        <taxon>Saccharomycetaceae</taxon>
        <taxon>Saccharomyces</taxon>
    </lineage>
</organism>
<dbReference type="Proteomes" id="UP001162087">
    <property type="component" value="Chromosome 13"/>
</dbReference>
<gene>
    <name evidence="1" type="primary">SKDI13G2520</name>
    <name evidence="1" type="ORF">SKDI_13G2520</name>
</gene>
<keyword evidence="2" id="KW-1185">Reference proteome</keyword>
<name>A0AA35J6Y2_SACK1</name>
<evidence type="ECO:0000313" key="1">
    <source>
        <dbReference type="EMBL" id="CAI4048353.1"/>
    </source>
</evidence>
<accession>A0AA35J6Y2</accession>